<name>A0A0E9WKS7_ANGAN</name>
<protein>
    <submittedName>
        <fullName evidence="2">Uncharacterized protein</fullName>
    </submittedName>
</protein>
<reference evidence="2" key="2">
    <citation type="journal article" date="2015" name="Fish Shellfish Immunol.">
        <title>Early steps in the European eel (Anguilla anguilla)-Vibrio vulnificus interaction in the gills: Role of the RtxA13 toxin.</title>
        <authorList>
            <person name="Callol A."/>
            <person name="Pajuelo D."/>
            <person name="Ebbesson L."/>
            <person name="Teles M."/>
            <person name="MacKenzie S."/>
            <person name="Amaro C."/>
        </authorList>
    </citation>
    <scope>NUCLEOTIDE SEQUENCE</scope>
</reference>
<dbReference type="EMBL" id="GBXM01018392">
    <property type="protein sequence ID" value="JAH90185.1"/>
    <property type="molecule type" value="Transcribed_RNA"/>
</dbReference>
<evidence type="ECO:0000256" key="1">
    <source>
        <dbReference type="SAM" id="MobiDB-lite"/>
    </source>
</evidence>
<proteinExistence type="predicted"/>
<organism evidence="2">
    <name type="scientific">Anguilla anguilla</name>
    <name type="common">European freshwater eel</name>
    <name type="synonym">Muraena anguilla</name>
    <dbReference type="NCBI Taxonomy" id="7936"/>
    <lineage>
        <taxon>Eukaryota</taxon>
        <taxon>Metazoa</taxon>
        <taxon>Chordata</taxon>
        <taxon>Craniata</taxon>
        <taxon>Vertebrata</taxon>
        <taxon>Euteleostomi</taxon>
        <taxon>Actinopterygii</taxon>
        <taxon>Neopterygii</taxon>
        <taxon>Teleostei</taxon>
        <taxon>Anguilliformes</taxon>
        <taxon>Anguillidae</taxon>
        <taxon>Anguilla</taxon>
    </lineage>
</organism>
<feature type="region of interest" description="Disordered" evidence="1">
    <location>
        <begin position="52"/>
        <end position="74"/>
    </location>
</feature>
<evidence type="ECO:0000313" key="2">
    <source>
        <dbReference type="EMBL" id="JAH90185.1"/>
    </source>
</evidence>
<accession>A0A0E9WKS7</accession>
<dbReference type="AlphaFoldDB" id="A0A0E9WKS7"/>
<feature type="region of interest" description="Disordered" evidence="1">
    <location>
        <begin position="1"/>
        <end position="31"/>
    </location>
</feature>
<reference evidence="2" key="1">
    <citation type="submission" date="2014-11" db="EMBL/GenBank/DDBJ databases">
        <authorList>
            <person name="Amaro Gonzalez C."/>
        </authorList>
    </citation>
    <scope>NUCLEOTIDE SEQUENCE</scope>
</reference>
<sequence length="74" mass="7743">MLCPFLPEASRRPAASSVAPGDAHSVGWTGQVTGRRRPAVVGRGWCWRKRLSAGGPALHSGGRTAAGLQLPEKP</sequence>